<comment type="function">
    <text evidence="7">Component of the cytochrome b6-f complex, which mediates electron transfer between photosystem II (PSII) and photosystem I (PSI), cyclic electron flow around PSI, and state transitions. PetG is required for either the stability or assembly of the cytochrome b6-f complex.</text>
</comment>
<evidence type="ECO:0000256" key="8">
    <source>
        <dbReference type="SAM" id="Phobius"/>
    </source>
</evidence>
<evidence type="ECO:0000256" key="7">
    <source>
        <dbReference type="HAMAP-Rule" id="MF_00432"/>
    </source>
</evidence>
<feature type="transmembrane region" description="Helical" evidence="8">
    <location>
        <begin position="6"/>
        <end position="27"/>
    </location>
</feature>
<gene>
    <name evidence="7" type="primary">petG</name>
</gene>
<keyword evidence="6 7" id="KW-0472">Membrane</keyword>
<dbReference type="PIRSF" id="PIRSF000034">
    <property type="entry name" value="Cyt_b6-f_V"/>
    <property type="match status" value="1"/>
</dbReference>
<dbReference type="AlphaFoldDB" id="A0A3G3LLY3"/>
<dbReference type="GO" id="GO:0015979">
    <property type="term" value="P:photosynthesis"/>
    <property type="evidence" value="ECO:0007669"/>
    <property type="project" value="UniProtKB-KW"/>
</dbReference>
<dbReference type="GO" id="GO:0009512">
    <property type="term" value="C:cytochrome b6f complex"/>
    <property type="evidence" value="ECO:0007669"/>
    <property type="project" value="InterPro"/>
</dbReference>
<dbReference type="SUPFAM" id="SSF103446">
    <property type="entry name" value="PetG subunit of the cytochrome b6f complex"/>
    <property type="match status" value="1"/>
</dbReference>
<protein>
    <recommendedName>
        <fullName evidence="7">Cytochrome b6-f complex subunit 5</fullName>
    </recommendedName>
    <alternativeName>
        <fullName evidence="7">Cytochrome b6-f complex subunit PetG</fullName>
    </alternativeName>
    <alternativeName>
        <fullName evidence="7">Cytochrome b6-f complex subunit V</fullName>
    </alternativeName>
</protein>
<comment type="subcellular location">
    <subcellularLocation>
        <location evidence="1">Membrane</location>
        <topology evidence="1">Single-pass membrane protein</topology>
    </subcellularLocation>
    <subcellularLocation>
        <location evidence="7">Plastid</location>
        <location evidence="7">Chloroplast thylakoid membrane</location>
        <topology evidence="7">Single-pass membrane protein</topology>
    </subcellularLocation>
</comment>
<evidence type="ECO:0000256" key="6">
    <source>
        <dbReference type="ARBA" id="ARBA00023136"/>
    </source>
</evidence>
<evidence type="ECO:0000313" key="9">
    <source>
        <dbReference type="EMBL" id="AYQ93708.1"/>
    </source>
</evidence>
<keyword evidence="2 7" id="KW-0813">Transport</keyword>
<dbReference type="EMBL" id="MH898673">
    <property type="protein sequence ID" value="AYQ93708.1"/>
    <property type="molecule type" value="Genomic_DNA"/>
</dbReference>
<proteinExistence type="inferred from homology"/>
<dbReference type="InterPro" id="IPR036099">
    <property type="entry name" value="Cyt_6/f_cplx_su5_sf"/>
</dbReference>
<reference evidence="9" key="1">
    <citation type="journal article" date="2018" name="Sci. Rep.">
        <title>Dynamic evolution of inverted repeats in Euglenophyta plastid genomes.</title>
        <authorList>
            <person name="Karnkowska A."/>
            <person name="Bennett M.S."/>
            <person name="Triemer R.E."/>
        </authorList>
    </citation>
    <scope>NUCLEOTIDE SEQUENCE</scope>
</reference>
<dbReference type="Pfam" id="PF02529">
    <property type="entry name" value="PetG"/>
    <property type="match status" value="1"/>
</dbReference>
<dbReference type="InterPro" id="IPR003683">
    <property type="entry name" value="Cyt_6/f_cplx_su5"/>
</dbReference>
<name>A0A3G3LLY3_9EUGL</name>
<keyword evidence="3 7" id="KW-0812">Transmembrane</keyword>
<evidence type="ECO:0000256" key="5">
    <source>
        <dbReference type="ARBA" id="ARBA00022989"/>
    </source>
</evidence>
<evidence type="ECO:0000256" key="2">
    <source>
        <dbReference type="ARBA" id="ARBA00022448"/>
    </source>
</evidence>
<keyword evidence="7" id="KW-0602">Photosynthesis</keyword>
<comment type="subunit">
    <text evidence="7">The 4 large subunits of the cytochrome b6-f complex are cytochrome b6, subunit IV (17 kDa polypeptide, PetD), cytochrome f and the Rieske protein, while the 4 small subunits are PetG, PetL, PetM and PetN. The complex functions as a dimer.</text>
</comment>
<keyword evidence="9" id="KW-0150">Chloroplast</keyword>
<keyword evidence="7" id="KW-0793">Thylakoid</keyword>
<evidence type="ECO:0000256" key="3">
    <source>
        <dbReference type="ARBA" id="ARBA00022692"/>
    </source>
</evidence>
<comment type="similarity">
    <text evidence="7">Belongs to the PetG family.</text>
</comment>
<keyword evidence="4 7" id="KW-0249">Electron transport</keyword>
<evidence type="ECO:0000256" key="4">
    <source>
        <dbReference type="ARBA" id="ARBA00022982"/>
    </source>
</evidence>
<dbReference type="HAMAP" id="MF_00432">
    <property type="entry name" value="Cytb6_f_PetG"/>
    <property type="match status" value="1"/>
</dbReference>
<dbReference type="GO" id="GO:0009535">
    <property type="term" value="C:chloroplast thylakoid membrane"/>
    <property type="evidence" value="ECO:0007669"/>
    <property type="project" value="UniProtKB-SubCell"/>
</dbReference>
<accession>A0A3G3LLY3</accession>
<evidence type="ECO:0000256" key="1">
    <source>
        <dbReference type="ARBA" id="ARBA00004167"/>
    </source>
</evidence>
<keyword evidence="5 7" id="KW-1133">Transmembrane helix</keyword>
<organism evidence="9">
    <name type="scientific">Phacus pleuronectes</name>
    <dbReference type="NCBI Taxonomy" id="102908"/>
    <lineage>
        <taxon>Eukaryota</taxon>
        <taxon>Discoba</taxon>
        <taxon>Euglenozoa</taxon>
        <taxon>Euglenida</taxon>
        <taxon>Spirocuta</taxon>
        <taxon>Euglenophyceae</taxon>
        <taxon>Euglenales</taxon>
        <taxon>Phacaceae</taxon>
        <taxon>Phacus</taxon>
    </lineage>
</organism>
<dbReference type="GO" id="GO:0017004">
    <property type="term" value="P:cytochrome complex assembly"/>
    <property type="evidence" value="ECO:0007669"/>
    <property type="project" value="UniProtKB-UniRule"/>
</dbReference>
<sequence length="39" mass="4366">MVESLLSGILLGLIPVTIIGLFFTAYLQYTRGDNNNFNF</sequence>
<geneLocation type="chloroplast" evidence="9"/>
<keyword evidence="9" id="KW-0934">Plastid</keyword>